<reference evidence="1" key="1">
    <citation type="journal article" date="2020" name="bioRxiv">
        <title>Comparative genomics of Chlamydomonas.</title>
        <authorList>
            <person name="Craig R.J."/>
            <person name="Hasan A.R."/>
            <person name="Ness R.W."/>
            <person name="Keightley P.D."/>
        </authorList>
    </citation>
    <scope>NUCLEOTIDE SEQUENCE</scope>
    <source>
        <strain evidence="1">CCAP 11/70</strain>
    </source>
</reference>
<sequence>MPCLRMPVASAADVRRHMEASLSDVATAIANLPADEQPVEPAAVPAFSKNDARTYRVLTYPKRLYDYTELNILDMESCCAQLHFLQHQLDTPAIADLPLPGGTFRTMGDAAATIAKQFKTQNMLCIAWTTRAEEAEWAATKSFADANPPQSPKDAVSDVRKDTWSRCAGIG</sequence>
<accession>A0A835XZB0</accession>
<comment type="caution">
    <text evidence="1">The sequence shown here is derived from an EMBL/GenBank/DDBJ whole genome shotgun (WGS) entry which is preliminary data.</text>
</comment>
<proteinExistence type="predicted"/>
<dbReference type="Proteomes" id="UP000612055">
    <property type="component" value="Unassembled WGS sequence"/>
</dbReference>
<gene>
    <name evidence="1" type="ORF">HYH03_008890</name>
</gene>
<organism evidence="1 2">
    <name type="scientific">Edaphochlamys debaryana</name>
    <dbReference type="NCBI Taxonomy" id="47281"/>
    <lineage>
        <taxon>Eukaryota</taxon>
        <taxon>Viridiplantae</taxon>
        <taxon>Chlorophyta</taxon>
        <taxon>core chlorophytes</taxon>
        <taxon>Chlorophyceae</taxon>
        <taxon>CS clade</taxon>
        <taxon>Chlamydomonadales</taxon>
        <taxon>Chlamydomonadales incertae sedis</taxon>
        <taxon>Edaphochlamys</taxon>
    </lineage>
</organism>
<evidence type="ECO:0000313" key="2">
    <source>
        <dbReference type="Proteomes" id="UP000612055"/>
    </source>
</evidence>
<dbReference type="EMBL" id="JAEHOE010000041">
    <property type="protein sequence ID" value="KAG2492991.1"/>
    <property type="molecule type" value="Genomic_DNA"/>
</dbReference>
<name>A0A835XZB0_9CHLO</name>
<evidence type="ECO:0000313" key="1">
    <source>
        <dbReference type="EMBL" id="KAG2492991.1"/>
    </source>
</evidence>
<dbReference type="AlphaFoldDB" id="A0A835XZB0"/>
<protein>
    <submittedName>
        <fullName evidence="1">Uncharacterized protein</fullName>
    </submittedName>
</protein>
<keyword evidence="2" id="KW-1185">Reference proteome</keyword>